<evidence type="ECO:0000313" key="3">
    <source>
        <dbReference type="EMBL" id="QJT10821.1"/>
    </source>
</evidence>
<reference evidence="3 4" key="1">
    <citation type="submission" date="2019-04" db="EMBL/GenBank/DDBJ databases">
        <title>Isolation and culture of sulfate reducing bacteria from the cold seep of the South China Sea.</title>
        <authorList>
            <person name="Sun C."/>
            <person name="Liu R."/>
        </authorList>
    </citation>
    <scope>NUCLEOTIDE SEQUENCE [LARGE SCALE GENOMIC DNA]</scope>
    <source>
        <strain evidence="3 4">CS1</strain>
    </source>
</reference>
<feature type="transmembrane region" description="Helical" evidence="2">
    <location>
        <begin position="12"/>
        <end position="32"/>
    </location>
</feature>
<keyword evidence="4" id="KW-1185">Reference proteome</keyword>
<gene>
    <name evidence="3" type="ORF">E8L03_18710</name>
</gene>
<sequence length="185" mass="20711">MRMKVYDFKTRLCYLPFAAAAALVAFVLFVIPTPPLSEIRLTDWISFLVFVGVVFTAGYVSYRFIVSGIVIKNDRVAMDYMTRTKLLDVRHLEEVHGLNALCMGLLKIHYGGETVYAAVMIPFWREGASDSFERLVDALGYRTAPFQNGAMLAKDNAPQGVRPAAEDGGEFPDLFDPLPDEPHEK</sequence>
<name>A0ABX6NKT6_9BACT</name>
<organism evidence="3 4">
    <name type="scientific">Oceanidesulfovibrio marinus</name>
    <dbReference type="NCBI Taxonomy" id="370038"/>
    <lineage>
        <taxon>Bacteria</taxon>
        <taxon>Pseudomonadati</taxon>
        <taxon>Thermodesulfobacteriota</taxon>
        <taxon>Desulfovibrionia</taxon>
        <taxon>Desulfovibrionales</taxon>
        <taxon>Desulfovibrionaceae</taxon>
        <taxon>Oceanidesulfovibrio</taxon>
    </lineage>
</organism>
<protein>
    <recommendedName>
        <fullName evidence="5">PH domain-containing protein</fullName>
    </recommendedName>
</protein>
<evidence type="ECO:0000256" key="1">
    <source>
        <dbReference type="SAM" id="MobiDB-lite"/>
    </source>
</evidence>
<evidence type="ECO:0000256" key="2">
    <source>
        <dbReference type="SAM" id="Phobius"/>
    </source>
</evidence>
<keyword evidence="2" id="KW-0812">Transmembrane</keyword>
<keyword evidence="2" id="KW-1133">Transmembrane helix</keyword>
<evidence type="ECO:0000313" key="4">
    <source>
        <dbReference type="Proteomes" id="UP000503251"/>
    </source>
</evidence>
<keyword evidence="2" id="KW-0472">Membrane</keyword>
<accession>A0ABX6NKT6</accession>
<dbReference type="Proteomes" id="UP000503251">
    <property type="component" value="Chromosome"/>
</dbReference>
<dbReference type="EMBL" id="CP039543">
    <property type="protein sequence ID" value="QJT10821.1"/>
    <property type="molecule type" value="Genomic_DNA"/>
</dbReference>
<evidence type="ECO:0008006" key="5">
    <source>
        <dbReference type="Google" id="ProtNLM"/>
    </source>
</evidence>
<proteinExistence type="predicted"/>
<feature type="region of interest" description="Disordered" evidence="1">
    <location>
        <begin position="157"/>
        <end position="185"/>
    </location>
</feature>
<feature type="transmembrane region" description="Helical" evidence="2">
    <location>
        <begin position="44"/>
        <end position="65"/>
    </location>
</feature>
<dbReference type="RefSeq" id="WP_171268179.1">
    <property type="nucleotide sequence ID" value="NZ_CP039543.1"/>
</dbReference>